<proteinExistence type="predicted"/>
<accession>A0A182VBK1</accession>
<dbReference type="VEuPathDB" id="VectorBase:AMEM21_010577"/>
<dbReference type="VEuPathDB" id="VectorBase:AMEM012179"/>
<name>A0A182VBK1_ANOME</name>
<keyword evidence="3" id="KW-1185">Reference proteome</keyword>
<feature type="compositionally biased region" description="Polar residues" evidence="1">
    <location>
        <begin position="93"/>
        <end position="106"/>
    </location>
</feature>
<evidence type="ECO:0000313" key="2">
    <source>
        <dbReference type="EnsemblMetazoa" id="AMEM012179-PA"/>
    </source>
</evidence>
<feature type="region of interest" description="Disordered" evidence="1">
    <location>
        <begin position="93"/>
        <end position="112"/>
    </location>
</feature>
<evidence type="ECO:0000313" key="3">
    <source>
        <dbReference type="Proteomes" id="UP000075903"/>
    </source>
</evidence>
<evidence type="ECO:0000256" key="1">
    <source>
        <dbReference type="SAM" id="MobiDB-lite"/>
    </source>
</evidence>
<dbReference type="EnsemblMetazoa" id="AMEM012179-RA">
    <property type="protein sequence ID" value="AMEM012179-PA"/>
    <property type="gene ID" value="AMEM012179"/>
</dbReference>
<protein>
    <submittedName>
        <fullName evidence="2">Uncharacterized protein</fullName>
    </submittedName>
</protein>
<dbReference type="Proteomes" id="UP000075903">
    <property type="component" value="Unassembled WGS sequence"/>
</dbReference>
<reference evidence="2" key="1">
    <citation type="submission" date="2020-05" db="UniProtKB">
        <authorList>
            <consortium name="EnsemblMetazoa"/>
        </authorList>
    </citation>
    <scope>IDENTIFICATION</scope>
    <source>
        <strain evidence="2">MAF</strain>
    </source>
</reference>
<organism evidence="2 3">
    <name type="scientific">Anopheles merus</name>
    <name type="common">Mosquito</name>
    <dbReference type="NCBI Taxonomy" id="30066"/>
    <lineage>
        <taxon>Eukaryota</taxon>
        <taxon>Metazoa</taxon>
        <taxon>Ecdysozoa</taxon>
        <taxon>Arthropoda</taxon>
        <taxon>Hexapoda</taxon>
        <taxon>Insecta</taxon>
        <taxon>Pterygota</taxon>
        <taxon>Neoptera</taxon>
        <taxon>Endopterygota</taxon>
        <taxon>Diptera</taxon>
        <taxon>Nematocera</taxon>
        <taxon>Culicoidea</taxon>
        <taxon>Culicidae</taxon>
        <taxon>Anophelinae</taxon>
        <taxon>Anopheles</taxon>
    </lineage>
</organism>
<dbReference type="AlphaFoldDB" id="A0A182VBK1"/>
<sequence length="199" mass="21478">VHNVRNTPVMTVAIFCGESKPLILEEFLDQFVDEMNHLFMNGLMTVGRLVGSRTDWFGTAEVPGLEVVLAETEAAVVLVMAVVVMVVAGAGQSASSNGSTGPQNQQKVDEQSVRTVGVDTIATVREGFTLRQNFRDQWCMANSGEVVRYETATKTGNEITVQGNGFLSQVPAFTEPCLSTEANVYSASMNDLNTGTLKH</sequence>